<comment type="caution">
    <text evidence="6">The sequence shown here is derived from an EMBL/GenBank/DDBJ whole genome shotgun (WGS) entry which is preliminary data.</text>
</comment>
<dbReference type="SUPFAM" id="SSF46955">
    <property type="entry name" value="Putative DNA-binding domain"/>
    <property type="match status" value="1"/>
</dbReference>
<dbReference type="Gene3D" id="1.10.490.50">
    <property type="entry name" value="Antibiotic binding domain of TipA-like multidrug resistance regulators"/>
    <property type="match status" value="1"/>
</dbReference>
<dbReference type="PANTHER" id="PTHR30204">
    <property type="entry name" value="REDOX-CYCLING DRUG-SENSING TRANSCRIPTIONAL ACTIVATOR SOXR"/>
    <property type="match status" value="1"/>
</dbReference>
<keyword evidence="2" id="KW-0238">DNA-binding</keyword>
<dbReference type="InterPro" id="IPR036244">
    <property type="entry name" value="TipA-like_antibiotic-bd"/>
</dbReference>
<dbReference type="Proteomes" id="UP000050454">
    <property type="component" value="Unassembled WGS sequence"/>
</dbReference>
<dbReference type="SMART" id="SM00422">
    <property type="entry name" value="HTH_MERR"/>
    <property type="match status" value="1"/>
</dbReference>
<evidence type="ECO:0000256" key="2">
    <source>
        <dbReference type="ARBA" id="ARBA00023125"/>
    </source>
</evidence>
<dbReference type="Pfam" id="PF13411">
    <property type="entry name" value="MerR_1"/>
    <property type="match status" value="1"/>
</dbReference>
<evidence type="ECO:0000256" key="1">
    <source>
        <dbReference type="ARBA" id="ARBA00023015"/>
    </source>
</evidence>
<keyword evidence="1" id="KW-0805">Transcription regulation</keyword>
<dbReference type="InterPro" id="IPR009061">
    <property type="entry name" value="DNA-bd_dom_put_sf"/>
</dbReference>
<dbReference type="AlphaFoldDB" id="A0A0P7C0L5"/>
<dbReference type="SUPFAM" id="SSF89082">
    <property type="entry name" value="Antibiotic binding domain of TipA-like multidrug resistance regulators"/>
    <property type="match status" value="1"/>
</dbReference>
<evidence type="ECO:0000313" key="6">
    <source>
        <dbReference type="EMBL" id="KPM50145.1"/>
    </source>
</evidence>
<evidence type="ECO:0000259" key="5">
    <source>
        <dbReference type="PROSITE" id="PS50937"/>
    </source>
</evidence>
<dbReference type="InterPro" id="IPR047057">
    <property type="entry name" value="MerR_fam"/>
</dbReference>
<dbReference type="PANTHER" id="PTHR30204:SF90">
    <property type="entry name" value="HTH-TYPE TRANSCRIPTIONAL ACTIVATOR MTA"/>
    <property type="match status" value="1"/>
</dbReference>
<keyword evidence="7" id="KW-1185">Reference proteome</keyword>
<sequence length="252" mass="29477">MKYSIKQITDLAGVSARTLRLYDQTGLLKPASRSESRYRYYGERELLRLQQILFFRELDFSLKEIKGLLDDPNFDHIEALSEQKKALQTRQKRLKVLVKTIDRTIKNLNEKIPMKPEELYEGLPKEYREQAIENWGKTEIERSEKALMELGKRDFEALKERQKANAAELFELRNEAVSSHKVQDLVAMHYAIIRAFWGTSGSADKQQAYKGLGEMYVSDERYTTIDGSNQPFFAEFLRDAMIFFADQNLQEK</sequence>
<dbReference type="Pfam" id="PF07739">
    <property type="entry name" value="TipAS"/>
    <property type="match status" value="1"/>
</dbReference>
<organism evidence="6 7">
    <name type="scientific">Jiulongibacter sediminis</name>
    <dbReference type="NCBI Taxonomy" id="1605367"/>
    <lineage>
        <taxon>Bacteria</taxon>
        <taxon>Pseudomonadati</taxon>
        <taxon>Bacteroidota</taxon>
        <taxon>Cytophagia</taxon>
        <taxon>Cytophagales</taxon>
        <taxon>Leadbetterellaceae</taxon>
        <taxon>Jiulongibacter</taxon>
    </lineage>
</organism>
<reference evidence="6 7" key="1">
    <citation type="submission" date="2015-07" db="EMBL/GenBank/DDBJ databases">
        <title>The draft genome sequence of Leadbetterella sp. JN14-9.</title>
        <authorList>
            <person name="Liu Y."/>
            <person name="Du J."/>
            <person name="Shao Z."/>
        </authorList>
    </citation>
    <scope>NUCLEOTIDE SEQUENCE [LARGE SCALE GENOMIC DNA]</scope>
    <source>
        <strain evidence="6 7">JN14-9</strain>
    </source>
</reference>
<name>A0A0P7C0L5_9BACT</name>
<dbReference type="STRING" id="1605367.AFM12_03740"/>
<dbReference type="GO" id="GO:0003677">
    <property type="term" value="F:DNA binding"/>
    <property type="evidence" value="ECO:0007669"/>
    <property type="project" value="UniProtKB-KW"/>
</dbReference>
<dbReference type="InterPro" id="IPR000551">
    <property type="entry name" value="MerR-type_HTH_dom"/>
</dbReference>
<keyword evidence="4" id="KW-0804">Transcription</keyword>
<dbReference type="CDD" id="cd01106">
    <property type="entry name" value="HTH_TipAL-Mta"/>
    <property type="match status" value="1"/>
</dbReference>
<evidence type="ECO:0000256" key="4">
    <source>
        <dbReference type="ARBA" id="ARBA00023163"/>
    </source>
</evidence>
<dbReference type="GO" id="GO:0003700">
    <property type="term" value="F:DNA-binding transcription factor activity"/>
    <property type="evidence" value="ECO:0007669"/>
    <property type="project" value="InterPro"/>
</dbReference>
<keyword evidence="3" id="KW-0010">Activator</keyword>
<dbReference type="PROSITE" id="PS50937">
    <property type="entry name" value="HTH_MERR_2"/>
    <property type="match status" value="1"/>
</dbReference>
<dbReference type="PATRIC" id="fig|1605367.3.peg.2096"/>
<protein>
    <submittedName>
        <fullName evidence="6">MerR family transcriptional regulator</fullName>
    </submittedName>
</protein>
<dbReference type="InterPro" id="IPR012925">
    <property type="entry name" value="TipAS_dom"/>
</dbReference>
<evidence type="ECO:0000313" key="7">
    <source>
        <dbReference type="Proteomes" id="UP000050454"/>
    </source>
</evidence>
<dbReference type="OrthoDB" id="1894615at2"/>
<proteinExistence type="predicted"/>
<dbReference type="EMBL" id="LGTQ01000005">
    <property type="protein sequence ID" value="KPM50145.1"/>
    <property type="molecule type" value="Genomic_DNA"/>
</dbReference>
<dbReference type="Gene3D" id="1.10.1660.10">
    <property type="match status" value="1"/>
</dbReference>
<feature type="domain" description="HTH merR-type" evidence="5">
    <location>
        <begin position="2"/>
        <end position="71"/>
    </location>
</feature>
<gene>
    <name evidence="6" type="ORF">AFM12_03740</name>
</gene>
<accession>A0A0P7C0L5</accession>
<evidence type="ECO:0000256" key="3">
    <source>
        <dbReference type="ARBA" id="ARBA00023159"/>
    </source>
</evidence>